<evidence type="ECO:0000259" key="7">
    <source>
        <dbReference type="Pfam" id="PF16177"/>
    </source>
</evidence>
<dbReference type="InterPro" id="IPR045851">
    <property type="entry name" value="AMP-bd_C_sf"/>
</dbReference>
<dbReference type="PANTHER" id="PTHR42921">
    <property type="entry name" value="ACETOACETYL-COA SYNTHETASE"/>
    <property type="match status" value="1"/>
</dbReference>
<dbReference type="CDD" id="cd05943">
    <property type="entry name" value="AACS"/>
    <property type="match status" value="1"/>
</dbReference>
<dbReference type="RefSeq" id="WP_111324585.1">
    <property type="nucleotide sequence ID" value="NZ_BIFX01000001.1"/>
</dbReference>
<dbReference type="GO" id="GO:0030729">
    <property type="term" value="F:acetoacetate-CoA ligase activity"/>
    <property type="evidence" value="ECO:0007669"/>
    <property type="project" value="InterPro"/>
</dbReference>
<feature type="domain" description="AMP-binding enzyme C-terminal" evidence="6">
    <location>
        <begin position="544"/>
        <end position="618"/>
    </location>
</feature>
<keyword evidence="9" id="KW-1185">Reference proteome</keyword>
<evidence type="ECO:0000256" key="2">
    <source>
        <dbReference type="ARBA" id="ARBA00022598"/>
    </source>
</evidence>
<dbReference type="Gene3D" id="3.30.300.30">
    <property type="match status" value="1"/>
</dbReference>
<proteinExistence type="inferred from homology"/>
<organism evidence="8 9">
    <name type="scientific">Thermosporothrix hazakensis</name>
    <dbReference type="NCBI Taxonomy" id="644383"/>
    <lineage>
        <taxon>Bacteria</taxon>
        <taxon>Bacillati</taxon>
        <taxon>Chloroflexota</taxon>
        <taxon>Ktedonobacteria</taxon>
        <taxon>Ktedonobacterales</taxon>
        <taxon>Thermosporotrichaceae</taxon>
        <taxon>Thermosporothrix</taxon>
    </lineage>
</organism>
<comment type="caution">
    <text evidence="8">The sequence shown here is derived from an EMBL/GenBank/DDBJ whole genome shotgun (WGS) entry which is preliminary data.</text>
</comment>
<accession>A0A326U299</accession>
<dbReference type="InterPro" id="IPR020845">
    <property type="entry name" value="AMP-binding_CS"/>
</dbReference>
<protein>
    <submittedName>
        <fullName evidence="8">Acetoacetyl-CoA synthetase</fullName>
    </submittedName>
</protein>
<dbReference type="GO" id="GO:0005524">
    <property type="term" value="F:ATP binding"/>
    <property type="evidence" value="ECO:0007669"/>
    <property type="project" value="UniProtKB-KW"/>
</dbReference>
<dbReference type="InterPro" id="IPR042099">
    <property type="entry name" value="ANL_N_sf"/>
</dbReference>
<dbReference type="InterPro" id="IPR000873">
    <property type="entry name" value="AMP-dep_synth/lig_dom"/>
</dbReference>
<dbReference type="AlphaFoldDB" id="A0A326U299"/>
<evidence type="ECO:0000256" key="1">
    <source>
        <dbReference type="ARBA" id="ARBA00006432"/>
    </source>
</evidence>
<evidence type="ECO:0000259" key="6">
    <source>
        <dbReference type="Pfam" id="PF13193"/>
    </source>
</evidence>
<comment type="similarity">
    <text evidence="1">Belongs to the ATP-dependent AMP-binding enzyme family.</text>
</comment>
<evidence type="ECO:0000259" key="5">
    <source>
        <dbReference type="Pfam" id="PF00501"/>
    </source>
</evidence>
<dbReference type="NCBIfam" id="TIGR01217">
    <property type="entry name" value="ac_ac_CoA_syn"/>
    <property type="match status" value="1"/>
</dbReference>
<reference evidence="8 9" key="1">
    <citation type="submission" date="2018-06" db="EMBL/GenBank/DDBJ databases">
        <title>Genomic Encyclopedia of Archaeal and Bacterial Type Strains, Phase II (KMG-II): from individual species to whole genera.</title>
        <authorList>
            <person name="Goeker M."/>
        </authorList>
    </citation>
    <scope>NUCLEOTIDE SEQUENCE [LARGE SCALE GENOMIC DNA]</scope>
    <source>
        <strain evidence="8 9">ATCC BAA-1881</strain>
    </source>
</reference>
<dbReference type="OrthoDB" id="9778383at2"/>
<dbReference type="PROSITE" id="PS00455">
    <property type="entry name" value="AMP_BINDING"/>
    <property type="match status" value="1"/>
</dbReference>
<gene>
    <name evidence="8" type="ORF">EI42_04248</name>
</gene>
<dbReference type="SUPFAM" id="SSF56801">
    <property type="entry name" value="Acetyl-CoA synthetase-like"/>
    <property type="match status" value="1"/>
</dbReference>
<dbReference type="Proteomes" id="UP000248806">
    <property type="component" value="Unassembled WGS sequence"/>
</dbReference>
<evidence type="ECO:0000313" key="8">
    <source>
        <dbReference type="EMBL" id="PZW25404.1"/>
    </source>
</evidence>
<dbReference type="NCBIfam" id="NF002937">
    <property type="entry name" value="PRK03584.1"/>
    <property type="match status" value="1"/>
</dbReference>
<dbReference type="Gene3D" id="3.40.50.12780">
    <property type="entry name" value="N-terminal domain of ligase-like"/>
    <property type="match status" value="1"/>
</dbReference>
<dbReference type="InterPro" id="IPR025110">
    <property type="entry name" value="AMP-bd_C"/>
</dbReference>
<evidence type="ECO:0000313" key="9">
    <source>
        <dbReference type="Proteomes" id="UP000248806"/>
    </source>
</evidence>
<dbReference type="GO" id="GO:0006629">
    <property type="term" value="P:lipid metabolic process"/>
    <property type="evidence" value="ECO:0007669"/>
    <property type="project" value="InterPro"/>
</dbReference>
<keyword evidence="2" id="KW-0436">Ligase</keyword>
<dbReference type="PANTHER" id="PTHR42921:SF1">
    <property type="entry name" value="ACETOACETYL-COA SYNTHETASE"/>
    <property type="match status" value="1"/>
</dbReference>
<name>A0A326U299_THEHA</name>
<keyword evidence="4" id="KW-0067">ATP-binding</keyword>
<dbReference type="InterPro" id="IPR032387">
    <property type="entry name" value="ACAS_N"/>
</dbReference>
<evidence type="ECO:0000256" key="3">
    <source>
        <dbReference type="ARBA" id="ARBA00022741"/>
    </source>
</evidence>
<sequence length="667" mass="74847">MGTSFTDLPLWEPSETLKQQATVTRYMRWLNETRGLQFEDREALWRWSVDHLEDFWASVWDFFQIQAAHPYTTVLQERTMPGAVWFPGAELNYAEHVFRNATTDRPALLFRSERHALQEISWDELTRTVGALARALQAMGVQRGDRVVAYMPNIPQTVMAFLACASIGAIWSSCSPDFGTSSVIDRFKQIEPKVLIAVDGYQYNGKSFDRRAILAELQQALPTLQHTVLVPYLFGEDEPLPAALEHVVPWNEMVREPGELHFTPVPFDHPLWILYSSGTTGLPKAIVQGHGGILLEHLKSLALDMDLKAGDRFFWFTTTGWMMWNFLVSGLLVGCVTLLYDGSPGYPDMGALWKFAQDTSMTLFGASAAYVAACMKSGIEPGKQYDLHHLKGFGSTGSPLPPEGFRWIYEQVKPDIWLASVSGGTDVCSAFVGGSILLPVYAGELQCRMLGAKVEAYDEEGKPLIDEVGELVLTVPMPSMPLYFWNDPARKRYHESYFAMYPGVWRHGDWIKITPRGSAIIYGRSDSTINRQGIRIGSSEIYRVVEGQPEVLDSLIVGVELPGGKYYLPLFVVLREGETLTEELKARIKTQLRRDVSPHHIPDEIIQVDAVPRTLSGKKVEVPIKKLFMGVPQEKCVSADALSNPQAMQFFSEFAPKVQRLRDGKAS</sequence>
<evidence type="ECO:0000256" key="4">
    <source>
        <dbReference type="ARBA" id="ARBA00022840"/>
    </source>
</evidence>
<feature type="domain" description="Acetyl-coenzyme A synthetase N-terminal" evidence="7">
    <location>
        <begin position="42"/>
        <end position="96"/>
    </location>
</feature>
<dbReference type="InterPro" id="IPR005914">
    <property type="entry name" value="Acac_CoA_synth"/>
</dbReference>
<dbReference type="Pfam" id="PF13193">
    <property type="entry name" value="AMP-binding_C"/>
    <property type="match status" value="1"/>
</dbReference>
<feature type="domain" description="AMP-dependent synthetase/ligase" evidence="5">
    <location>
        <begin position="101"/>
        <end position="475"/>
    </location>
</feature>
<dbReference type="EMBL" id="QKUF01000018">
    <property type="protein sequence ID" value="PZW25404.1"/>
    <property type="molecule type" value="Genomic_DNA"/>
</dbReference>
<dbReference type="Pfam" id="PF16177">
    <property type="entry name" value="ACAS_N"/>
    <property type="match status" value="1"/>
</dbReference>
<keyword evidence="3" id="KW-0547">Nucleotide-binding</keyword>
<dbReference type="Pfam" id="PF00501">
    <property type="entry name" value="AMP-binding"/>
    <property type="match status" value="1"/>
</dbReference>